<dbReference type="SUPFAM" id="SSF52172">
    <property type="entry name" value="CheY-like"/>
    <property type="match status" value="1"/>
</dbReference>
<evidence type="ECO:0000256" key="1">
    <source>
        <dbReference type="ARBA" id="ARBA00022553"/>
    </source>
</evidence>
<keyword evidence="5" id="KW-1185">Reference proteome</keyword>
<dbReference type="PANTHER" id="PTHR44591">
    <property type="entry name" value="STRESS RESPONSE REGULATOR PROTEIN 1"/>
    <property type="match status" value="1"/>
</dbReference>
<name>A0ABV2CN44_9RHOO</name>
<keyword evidence="1 2" id="KW-0597">Phosphoprotein</keyword>
<dbReference type="PROSITE" id="PS50110">
    <property type="entry name" value="RESPONSE_REGULATORY"/>
    <property type="match status" value="1"/>
</dbReference>
<dbReference type="RefSeq" id="WP_345925669.1">
    <property type="nucleotide sequence ID" value="NZ_JBDIVF010000002.1"/>
</dbReference>
<evidence type="ECO:0000259" key="3">
    <source>
        <dbReference type="PROSITE" id="PS50110"/>
    </source>
</evidence>
<dbReference type="PANTHER" id="PTHR44591:SF19">
    <property type="entry name" value="TWO-COMPONENT RESPONSE REGULATOR-RELATED"/>
    <property type="match status" value="1"/>
</dbReference>
<sequence>METMQLPGGTDVELTQNTLLLVDDEENILSSLRRLLRKDGYRILSATSGEAGLAILDEEKVDVIISDQRMPHMIGTTFLRKARDRSPHSVRMILSGYTDLDSVTDAINEGAVYKFLTKPWDDEMLRIAVREALQYKWVGDENRMLQGMLLDRNDELARACASLVDQADASRNALRSLQHLLDALPLPLISLDATGHPRFLNPAASHCRSLSPDADWAGLLAATAACRRNTLDVGTQRLTALSQPNAGEPGGHVIVLIPDAQS</sequence>
<dbReference type="Proteomes" id="UP001548590">
    <property type="component" value="Unassembled WGS sequence"/>
</dbReference>
<dbReference type="Pfam" id="PF00072">
    <property type="entry name" value="Response_reg"/>
    <property type="match status" value="1"/>
</dbReference>
<dbReference type="CDD" id="cd17569">
    <property type="entry name" value="REC_HupR-like"/>
    <property type="match status" value="1"/>
</dbReference>
<accession>A0ABV2CN44</accession>
<reference evidence="4 5" key="1">
    <citation type="submission" date="2024-07" db="EMBL/GenBank/DDBJ databases">
        <title>Uliginosibacterium paludis KCTC:42655.</title>
        <authorList>
            <person name="Kim M.K."/>
        </authorList>
    </citation>
    <scope>NUCLEOTIDE SEQUENCE [LARGE SCALE GENOMIC DNA]</scope>
    <source>
        <strain evidence="4 5">KCTC 42655</strain>
    </source>
</reference>
<feature type="domain" description="Response regulatory" evidence="3">
    <location>
        <begin position="18"/>
        <end position="133"/>
    </location>
</feature>
<proteinExistence type="predicted"/>
<comment type="caution">
    <text evidence="4">The sequence shown here is derived from an EMBL/GenBank/DDBJ whole genome shotgun (WGS) entry which is preliminary data.</text>
</comment>
<feature type="modified residue" description="4-aspartylphosphate" evidence="2">
    <location>
        <position position="67"/>
    </location>
</feature>
<protein>
    <submittedName>
        <fullName evidence="4">Response regulator</fullName>
    </submittedName>
</protein>
<evidence type="ECO:0000256" key="2">
    <source>
        <dbReference type="PROSITE-ProRule" id="PRU00169"/>
    </source>
</evidence>
<dbReference type="InterPro" id="IPR050595">
    <property type="entry name" value="Bact_response_regulator"/>
</dbReference>
<dbReference type="SMART" id="SM00448">
    <property type="entry name" value="REC"/>
    <property type="match status" value="1"/>
</dbReference>
<dbReference type="InterPro" id="IPR001789">
    <property type="entry name" value="Sig_transdc_resp-reg_receiver"/>
</dbReference>
<evidence type="ECO:0000313" key="5">
    <source>
        <dbReference type="Proteomes" id="UP001548590"/>
    </source>
</evidence>
<dbReference type="Gene3D" id="3.40.50.2300">
    <property type="match status" value="1"/>
</dbReference>
<organism evidence="4 5">
    <name type="scientific">Uliginosibacterium paludis</name>
    <dbReference type="NCBI Taxonomy" id="1615952"/>
    <lineage>
        <taxon>Bacteria</taxon>
        <taxon>Pseudomonadati</taxon>
        <taxon>Pseudomonadota</taxon>
        <taxon>Betaproteobacteria</taxon>
        <taxon>Rhodocyclales</taxon>
        <taxon>Zoogloeaceae</taxon>
        <taxon>Uliginosibacterium</taxon>
    </lineage>
</organism>
<dbReference type="InterPro" id="IPR011006">
    <property type="entry name" value="CheY-like_superfamily"/>
</dbReference>
<gene>
    <name evidence="4" type="ORF">ABVT11_05820</name>
</gene>
<dbReference type="EMBL" id="JBEWLZ010000003">
    <property type="protein sequence ID" value="MET1489335.1"/>
    <property type="molecule type" value="Genomic_DNA"/>
</dbReference>
<evidence type="ECO:0000313" key="4">
    <source>
        <dbReference type="EMBL" id="MET1489335.1"/>
    </source>
</evidence>